<name>A0ABU5VTE0_9BACT</name>
<comment type="caution">
    <text evidence="2">The sequence shown here is derived from an EMBL/GenBank/DDBJ whole genome shotgun (WGS) entry which is preliminary data.</text>
</comment>
<organism evidence="2 3">
    <name type="scientific">Bacteriovorax antarcticus</name>
    <dbReference type="NCBI Taxonomy" id="3088717"/>
    <lineage>
        <taxon>Bacteria</taxon>
        <taxon>Pseudomonadati</taxon>
        <taxon>Bdellovibrionota</taxon>
        <taxon>Bacteriovoracia</taxon>
        <taxon>Bacteriovoracales</taxon>
        <taxon>Bacteriovoracaceae</taxon>
        <taxon>Bacteriovorax</taxon>
    </lineage>
</organism>
<feature type="chain" id="PRO_5047376978" description="Lipoprotein" evidence="1">
    <location>
        <begin position="26"/>
        <end position="218"/>
    </location>
</feature>
<keyword evidence="3" id="KW-1185">Reference proteome</keyword>
<dbReference type="PROSITE" id="PS51257">
    <property type="entry name" value="PROKAR_LIPOPROTEIN"/>
    <property type="match status" value="1"/>
</dbReference>
<reference evidence="2 3" key="1">
    <citation type="submission" date="2023-11" db="EMBL/GenBank/DDBJ databases">
        <title>A Novel Polar Bacteriovorax (B. antarcticus) Isolated from the Biocrust in Antarctica.</title>
        <authorList>
            <person name="Mun W."/>
            <person name="Choi S.Y."/>
            <person name="Mitchell R.J."/>
        </authorList>
    </citation>
    <scope>NUCLEOTIDE SEQUENCE [LARGE SCALE GENOMIC DNA]</scope>
    <source>
        <strain evidence="2 3">PP10</strain>
    </source>
</reference>
<feature type="signal peptide" evidence="1">
    <location>
        <begin position="1"/>
        <end position="25"/>
    </location>
</feature>
<dbReference type="RefSeq" id="WP_323576011.1">
    <property type="nucleotide sequence ID" value="NZ_JAYGJQ010000001.1"/>
</dbReference>
<evidence type="ECO:0000313" key="2">
    <source>
        <dbReference type="EMBL" id="MEA9356320.1"/>
    </source>
</evidence>
<protein>
    <recommendedName>
        <fullName evidence="4">Lipoprotein</fullName>
    </recommendedName>
</protein>
<keyword evidence="1" id="KW-0732">Signal</keyword>
<sequence length="218" mass="24428">MIRISTLSILAGLVLSSCSSTKVIAPSITANTQSLSSPADVLFTFKKSNMSPADDDLFDKAQEHVRLLVEQAKIKVKWIEDEKLDTDIAFKVEPTLEKETPTIVIKYADDIFQDHSATLNLTRFLDALFDPKAEAPTSFFEMYNNAVANDPTTLVTVAKMRRDVLTPLDKPTCYVMNTSQYNGFVAGESSLWKKKVDEYVKLEKKIKSEKRKPAQVAK</sequence>
<accession>A0ABU5VTE0</accession>
<proteinExistence type="predicted"/>
<evidence type="ECO:0000256" key="1">
    <source>
        <dbReference type="SAM" id="SignalP"/>
    </source>
</evidence>
<evidence type="ECO:0000313" key="3">
    <source>
        <dbReference type="Proteomes" id="UP001302274"/>
    </source>
</evidence>
<dbReference type="EMBL" id="JAYGJQ010000001">
    <property type="protein sequence ID" value="MEA9356320.1"/>
    <property type="molecule type" value="Genomic_DNA"/>
</dbReference>
<gene>
    <name evidence="2" type="ORF">SHI21_08910</name>
</gene>
<evidence type="ECO:0008006" key="4">
    <source>
        <dbReference type="Google" id="ProtNLM"/>
    </source>
</evidence>
<dbReference type="Proteomes" id="UP001302274">
    <property type="component" value="Unassembled WGS sequence"/>
</dbReference>